<evidence type="ECO:0000313" key="6">
    <source>
        <dbReference type="Proteomes" id="UP000193928"/>
    </source>
</evidence>
<feature type="signal peptide" evidence="1">
    <location>
        <begin position="1"/>
        <end position="30"/>
    </location>
</feature>
<evidence type="ECO:0000256" key="1">
    <source>
        <dbReference type="SAM" id="SignalP"/>
    </source>
</evidence>
<dbReference type="Proteomes" id="UP000193928">
    <property type="component" value="Unassembled WGS sequence"/>
</dbReference>
<protein>
    <recommendedName>
        <fullName evidence="2">DUF732 domain-containing protein</fullName>
    </recommendedName>
</protein>
<sequence>MKSHIRAARLVTAGALTAVLGALALAPAHADTTDDKFLAALRSEGITDHVSNAHAIEAGHFVCVKLDNGMSPNDVANDVLNSSNMPAYHSGFFVGAAIDAYCPRHKAELRAS</sequence>
<evidence type="ECO:0000259" key="2">
    <source>
        <dbReference type="Pfam" id="PF05305"/>
    </source>
</evidence>
<dbReference type="EMBL" id="LQOY01000026">
    <property type="protein sequence ID" value="ORV94934.1"/>
    <property type="molecule type" value="Genomic_DNA"/>
</dbReference>
<evidence type="ECO:0000313" key="4">
    <source>
        <dbReference type="EMBL" id="ORV94934.1"/>
    </source>
</evidence>
<dbReference type="OrthoDB" id="4734115at2"/>
<dbReference type="AlphaFoldDB" id="A0A1A6BNG1"/>
<dbReference type="Pfam" id="PF05305">
    <property type="entry name" value="DUF732"/>
    <property type="match status" value="1"/>
</dbReference>
<reference evidence="3 5" key="2">
    <citation type="submission" date="2016-06" db="EMBL/GenBank/DDBJ databases">
        <authorList>
            <person name="Kjaerup R.B."/>
            <person name="Dalgaard T.S."/>
            <person name="Juul-Madsen H.R."/>
        </authorList>
    </citation>
    <scope>NUCLEOTIDE SEQUENCE [LARGE SCALE GENOMIC DNA]</scope>
    <source>
        <strain evidence="3 5">1245752.6</strain>
    </source>
</reference>
<evidence type="ECO:0000313" key="3">
    <source>
        <dbReference type="EMBL" id="OBS03875.1"/>
    </source>
</evidence>
<keyword evidence="6" id="KW-1185">Reference proteome</keyword>
<name>A0A1A6BNG1_MYCGO</name>
<evidence type="ECO:0000313" key="5">
    <source>
        <dbReference type="Proteomes" id="UP000093757"/>
    </source>
</evidence>
<feature type="chain" id="PRO_5014535259" description="DUF732 domain-containing protein" evidence="1">
    <location>
        <begin position="31"/>
        <end position="112"/>
    </location>
</feature>
<accession>A0A1A6BNG1</accession>
<comment type="caution">
    <text evidence="3">The sequence shown here is derived from an EMBL/GenBank/DDBJ whole genome shotgun (WGS) entry which is preliminary data.</text>
</comment>
<reference evidence="4 6" key="1">
    <citation type="submission" date="2016-01" db="EMBL/GenBank/DDBJ databases">
        <title>The new phylogeny of the genus Mycobacterium.</title>
        <authorList>
            <person name="Tarcisio F."/>
            <person name="Conor M."/>
            <person name="Antonella G."/>
            <person name="Elisabetta G."/>
            <person name="Giulia F.S."/>
            <person name="Sara T."/>
            <person name="Anna F."/>
            <person name="Clotilde B."/>
            <person name="Roberto B."/>
            <person name="Veronica D.S."/>
            <person name="Fabio R."/>
            <person name="Monica P."/>
            <person name="Olivier J."/>
            <person name="Enrico T."/>
            <person name="Nicola S."/>
        </authorList>
    </citation>
    <scope>NUCLEOTIDE SEQUENCE [LARGE SCALE GENOMIC DNA]</scope>
    <source>
        <strain evidence="4 6">DSM 44160</strain>
    </source>
</reference>
<dbReference type="EMBL" id="MAEM01000031">
    <property type="protein sequence ID" value="OBS03875.1"/>
    <property type="molecule type" value="Genomic_DNA"/>
</dbReference>
<dbReference type="Proteomes" id="UP000093757">
    <property type="component" value="Unassembled WGS sequence"/>
</dbReference>
<gene>
    <name evidence="3" type="ORF">A9W98_07475</name>
    <name evidence="4" type="ORF">AWC08_16205</name>
</gene>
<organism evidence="3 5">
    <name type="scientific">Mycobacterium gordonae</name>
    <dbReference type="NCBI Taxonomy" id="1778"/>
    <lineage>
        <taxon>Bacteria</taxon>
        <taxon>Bacillati</taxon>
        <taxon>Actinomycetota</taxon>
        <taxon>Actinomycetes</taxon>
        <taxon>Mycobacteriales</taxon>
        <taxon>Mycobacteriaceae</taxon>
        <taxon>Mycobacterium</taxon>
    </lineage>
</organism>
<feature type="domain" description="DUF732" evidence="2">
    <location>
        <begin position="34"/>
        <end position="103"/>
    </location>
</feature>
<proteinExistence type="predicted"/>
<dbReference type="InterPro" id="IPR007969">
    <property type="entry name" value="DUF732"/>
</dbReference>
<keyword evidence="1" id="KW-0732">Signal</keyword>
<dbReference type="RefSeq" id="WP_065132024.1">
    <property type="nucleotide sequence ID" value="NZ_JACKSU010000014.1"/>
</dbReference>